<dbReference type="CDD" id="cd15787">
    <property type="entry name" value="YycH_N"/>
    <property type="match status" value="1"/>
</dbReference>
<keyword evidence="1" id="KW-0812">Transmembrane</keyword>
<proteinExistence type="predicted"/>
<evidence type="ECO:0000313" key="4">
    <source>
        <dbReference type="Proteomes" id="UP000247416"/>
    </source>
</evidence>
<sequence>MKHVEQIKSFVLFLLVFLSLILTFTIWTYTPDYQDIEDPQVEQITLGDKKDIQEIFKPYRILIHENGGFLGSTAPTAIDTLMDAIKDLDATELRFIQSNLSEEKLNSMIHSENQMTLFFPAEVPINAFDSVLQFTQSELPEIAFSHILIDWSNIEETNTLQFSFISKEKQTLYTTVVGVGQSEFNSTYMKTVQKTVPYEEIVRANELSLYVPSNAVDLVQYTYYIDEISTEVFKDILFEDTNIVQKNFDNTTYTDGMAMMTYDSGSKTINYVYPASESMVEIKHSDLVHDSYDFVNDHGGLTGDYRYSYNNIPKHVIEYQLYLQGLPVFSSVTSTRIAVTWGANQVFEYKRPYYLFIASESSTRQLPSGVDMVKTLQTLKDIDDLVLGYYLTPDPQKAKVYTLEPSWFVIREGSWARLTPEPAGGAQYGLE</sequence>
<feature type="transmembrane region" description="Helical" evidence="1">
    <location>
        <begin position="12"/>
        <end position="30"/>
    </location>
</feature>
<keyword evidence="1" id="KW-0472">Membrane</keyword>
<dbReference type="InterPro" id="IPR009996">
    <property type="entry name" value="YycH"/>
</dbReference>
<dbReference type="EMBL" id="QJTJ01000003">
    <property type="protein sequence ID" value="PYF07861.1"/>
    <property type="molecule type" value="Genomic_DNA"/>
</dbReference>
<reference evidence="3 4" key="1">
    <citation type="submission" date="2018-06" db="EMBL/GenBank/DDBJ databases">
        <title>Genomic Encyclopedia of Archaeal and Bacterial Type Strains, Phase II (KMG-II): from individual species to whole genera.</title>
        <authorList>
            <person name="Goeker M."/>
        </authorList>
    </citation>
    <scope>NUCLEOTIDE SEQUENCE [LARGE SCALE GENOMIC DNA]</scope>
    <source>
        <strain evidence="3 4">KACC 16626</strain>
    </source>
</reference>
<name>A0A318TSN8_9BACL</name>
<evidence type="ECO:0000259" key="2">
    <source>
        <dbReference type="Pfam" id="PF07435"/>
    </source>
</evidence>
<protein>
    <submittedName>
        <fullName evidence="3">Regulatory protein YycH of two-component signal transduction system YycFG</fullName>
    </submittedName>
</protein>
<accession>A0A318TSN8</accession>
<dbReference type="AlphaFoldDB" id="A0A318TSN8"/>
<dbReference type="Proteomes" id="UP000247416">
    <property type="component" value="Unassembled WGS sequence"/>
</dbReference>
<keyword evidence="1" id="KW-1133">Transmembrane helix</keyword>
<gene>
    <name evidence="3" type="ORF">BJ095_10328</name>
</gene>
<dbReference type="RefSeq" id="WP_235867571.1">
    <property type="nucleotide sequence ID" value="NZ_CP085009.1"/>
</dbReference>
<dbReference type="Gene3D" id="3.10.450.310">
    <property type="match status" value="1"/>
</dbReference>
<dbReference type="InterPro" id="IPR042274">
    <property type="entry name" value="YycH/YycI_2"/>
</dbReference>
<evidence type="ECO:0000256" key="1">
    <source>
        <dbReference type="SAM" id="Phobius"/>
    </source>
</evidence>
<organism evidence="3 4">
    <name type="scientific">Ureibacillus chungkukjangi</name>
    <dbReference type="NCBI Taxonomy" id="1202712"/>
    <lineage>
        <taxon>Bacteria</taxon>
        <taxon>Bacillati</taxon>
        <taxon>Bacillota</taxon>
        <taxon>Bacilli</taxon>
        <taxon>Bacillales</taxon>
        <taxon>Caryophanaceae</taxon>
        <taxon>Ureibacillus</taxon>
    </lineage>
</organism>
<comment type="caution">
    <text evidence="3">The sequence shown here is derived from an EMBL/GenBank/DDBJ whole genome shotgun (WGS) entry which is preliminary data.</text>
</comment>
<evidence type="ECO:0000313" key="3">
    <source>
        <dbReference type="EMBL" id="PYF07861.1"/>
    </source>
</evidence>
<dbReference type="Gene3D" id="3.30.310.160">
    <property type="entry name" value="YycH protein, domain 2"/>
    <property type="match status" value="1"/>
</dbReference>
<feature type="domain" description="Regulatory protein YycH" evidence="2">
    <location>
        <begin position="5"/>
        <end position="430"/>
    </location>
</feature>
<keyword evidence="4" id="KW-1185">Reference proteome</keyword>
<dbReference type="Pfam" id="PF07435">
    <property type="entry name" value="YycH"/>
    <property type="match status" value="1"/>
</dbReference>